<organism evidence="3 5">
    <name type="scientific">Nitzschia inconspicua</name>
    <dbReference type="NCBI Taxonomy" id="303405"/>
    <lineage>
        <taxon>Eukaryota</taxon>
        <taxon>Sar</taxon>
        <taxon>Stramenopiles</taxon>
        <taxon>Ochrophyta</taxon>
        <taxon>Bacillariophyta</taxon>
        <taxon>Bacillariophyceae</taxon>
        <taxon>Bacillariophycidae</taxon>
        <taxon>Bacillariales</taxon>
        <taxon>Bacillariaceae</taxon>
        <taxon>Nitzschia</taxon>
    </lineage>
</organism>
<reference evidence="3" key="2">
    <citation type="submission" date="2021-04" db="EMBL/GenBank/DDBJ databases">
        <authorList>
            <person name="Podell S."/>
        </authorList>
    </citation>
    <scope>NUCLEOTIDE SEQUENCE</scope>
    <source>
        <strain evidence="3">Hildebrandi</strain>
    </source>
</reference>
<accession>A0A9K3K7S7</accession>
<feature type="domain" description="DUF5672" evidence="2">
    <location>
        <begin position="157"/>
        <end position="270"/>
    </location>
</feature>
<feature type="transmembrane region" description="Helical" evidence="1">
    <location>
        <begin position="12"/>
        <end position="31"/>
    </location>
</feature>
<dbReference type="EMBL" id="JAGRRH010000055">
    <property type="protein sequence ID" value="KAG7338482.1"/>
    <property type="molecule type" value="Genomic_DNA"/>
</dbReference>
<keyword evidence="1" id="KW-0472">Membrane</keyword>
<comment type="caution">
    <text evidence="3">The sequence shown here is derived from an EMBL/GenBank/DDBJ whole genome shotgun (WGS) entry which is preliminary data.</text>
</comment>
<evidence type="ECO:0000256" key="1">
    <source>
        <dbReference type="SAM" id="Phobius"/>
    </source>
</evidence>
<gene>
    <name evidence="4" type="ORF">IV203_009141</name>
    <name evidence="3" type="ORF">IV203_011112</name>
</gene>
<keyword evidence="1" id="KW-0812">Transmembrane</keyword>
<dbReference type="Pfam" id="PF18922">
    <property type="entry name" value="DUF5672"/>
    <property type="match status" value="1"/>
</dbReference>
<proteinExistence type="predicted"/>
<evidence type="ECO:0000313" key="5">
    <source>
        <dbReference type="Proteomes" id="UP000693970"/>
    </source>
</evidence>
<name>A0A9K3K7S7_9STRA</name>
<keyword evidence="5" id="KW-1185">Reference proteome</keyword>
<dbReference type="InterPro" id="IPR043729">
    <property type="entry name" value="DUF5672"/>
</dbReference>
<dbReference type="OrthoDB" id="10025998at2759"/>
<dbReference type="EMBL" id="JAGRRH010000017">
    <property type="protein sequence ID" value="KAG7353093.1"/>
    <property type="molecule type" value="Genomic_DNA"/>
</dbReference>
<protein>
    <recommendedName>
        <fullName evidence="2">DUF5672 domain-containing protein</fullName>
    </recommendedName>
</protein>
<sequence>MPKNPSNVWKALSVLLVIVVVLQWFLFLSMLHKRHSSQDPSDPVSHQFNKAAFQQYGSILLHNTNRKTLDGTIGSGDYEGVAVTVMLQAPKWFHRRFTVMLHNAMANVPSTWPIQIFSNEPWLQKDVLPLHPGLRQLRSHPRIIWTPLPRELTKKKPKEIMKSQWLWDQVVAENILVFSGNGAFCANSKKGIHDFLGYDYVGVPWGRHGGMGGDGSSHSFRKRSAMLRILKDHPPNSEMDTPDFQFFVKYLLSDEESFKIAGKEVTYNFGGVTDYETAPFVISGTQAHLNWTSRDALLGVCPELKVIFPSLHEPSCFGAHPNGEKCKATVCALQEKLPSSGC</sequence>
<reference evidence="3" key="1">
    <citation type="journal article" date="2021" name="Sci. Rep.">
        <title>Diploid genomic architecture of Nitzschia inconspicua, an elite biomass production diatom.</title>
        <authorList>
            <person name="Oliver A."/>
            <person name="Podell S."/>
            <person name="Pinowska A."/>
            <person name="Traller J.C."/>
            <person name="Smith S.R."/>
            <person name="McClure R."/>
            <person name="Beliaev A."/>
            <person name="Bohutskyi P."/>
            <person name="Hill E.A."/>
            <person name="Rabines A."/>
            <person name="Zheng H."/>
            <person name="Allen L.Z."/>
            <person name="Kuo A."/>
            <person name="Grigoriev I.V."/>
            <person name="Allen A.E."/>
            <person name="Hazlebeck D."/>
            <person name="Allen E.E."/>
        </authorList>
    </citation>
    <scope>NUCLEOTIDE SEQUENCE</scope>
    <source>
        <strain evidence="3">Hildebrandi</strain>
    </source>
</reference>
<evidence type="ECO:0000313" key="4">
    <source>
        <dbReference type="EMBL" id="KAG7353093.1"/>
    </source>
</evidence>
<evidence type="ECO:0000259" key="2">
    <source>
        <dbReference type="Pfam" id="PF18922"/>
    </source>
</evidence>
<evidence type="ECO:0000313" key="3">
    <source>
        <dbReference type="EMBL" id="KAG7338482.1"/>
    </source>
</evidence>
<dbReference type="AlphaFoldDB" id="A0A9K3K7S7"/>
<keyword evidence="1" id="KW-1133">Transmembrane helix</keyword>
<dbReference type="Proteomes" id="UP000693970">
    <property type="component" value="Unassembled WGS sequence"/>
</dbReference>